<feature type="domain" description="Glycosyl transferase family 1" evidence="1">
    <location>
        <begin position="196"/>
        <end position="351"/>
    </location>
</feature>
<dbReference type="OrthoDB" id="502646at2"/>
<dbReference type="RefSeq" id="WP_119670491.1">
    <property type="nucleotide sequence ID" value="NZ_QXED01000008.1"/>
</dbReference>
<accession>A0A418M144</accession>
<dbReference type="Pfam" id="PF00534">
    <property type="entry name" value="Glycos_transf_1"/>
    <property type="match status" value="1"/>
</dbReference>
<evidence type="ECO:0000313" key="2">
    <source>
        <dbReference type="EMBL" id="RIV19387.1"/>
    </source>
</evidence>
<sequence>MKLFVNAVNLSSAGGLNVALNFLKGVATLKPDDLHVYVAAPRHCGYEALATEAIHLYFLPRGSGYWVSRLYIDYRWVPSLIDRIKPDIIFTMGNFATPVPGRQAVLLHYPHPAYPDEVDIWNRLDLFGKLNVWMRNQVFSRRIHYTDVLLVQTETIRQRIRQVYPDLPAIALLPNAYTTLRSQTTYALPFVKQLGFRYLMCLSRYYPHKNLEVLLDVARLIRDRNMPYRLLLTIEPTQHRKARRLLDQIERLGLTTTLINIGHVPATGIYSLHQQVDGLVLPTLLESFTATYVDALHFGLPIFTSRRDFSEEVCGDCAYYFDPLSAEDILDTIHAGFSNPFRMQRNIDRGRQRSAQLPDWPAVVQMGLESLYALGPESQSTLSRL</sequence>
<dbReference type="Proteomes" id="UP000283523">
    <property type="component" value="Unassembled WGS sequence"/>
</dbReference>
<dbReference type="AlphaFoldDB" id="A0A418M144"/>
<keyword evidence="3" id="KW-1185">Reference proteome</keyword>
<reference evidence="2 3" key="1">
    <citation type="submission" date="2018-08" db="EMBL/GenBank/DDBJ databases">
        <title>Fibrisoma montanum sp. nov., isolated from Danxia mountain soil.</title>
        <authorList>
            <person name="Huang Y."/>
        </authorList>
    </citation>
    <scope>NUCLEOTIDE SEQUENCE [LARGE SCALE GENOMIC DNA]</scope>
    <source>
        <strain evidence="2 3">HYT19</strain>
    </source>
</reference>
<name>A0A418M144_9BACT</name>
<dbReference type="GO" id="GO:0016757">
    <property type="term" value="F:glycosyltransferase activity"/>
    <property type="evidence" value="ECO:0007669"/>
    <property type="project" value="InterPro"/>
</dbReference>
<gene>
    <name evidence="2" type="ORF">DYU11_25110</name>
</gene>
<evidence type="ECO:0000259" key="1">
    <source>
        <dbReference type="Pfam" id="PF00534"/>
    </source>
</evidence>
<organism evidence="2 3">
    <name type="scientific">Fibrisoma montanum</name>
    <dbReference type="NCBI Taxonomy" id="2305895"/>
    <lineage>
        <taxon>Bacteria</taxon>
        <taxon>Pseudomonadati</taxon>
        <taxon>Bacteroidota</taxon>
        <taxon>Cytophagia</taxon>
        <taxon>Cytophagales</taxon>
        <taxon>Spirosomataceae</taxon>
        <taxon>Fibrisoma</taxon>
    </lineage>
</organism>
<dbReference type="EMBL" id="QXED01000008">
    <property type="protein sequence ID" value="RIV19387.1"/>
    <property type="molecule type" value="Genomic_DNA"/>
</dbReference>
<proteinExistence type="predicted"/>
<dbReference type="Gene3D" id="3.40.50.2000">
    <property type="entry name" value="Glycogen Phosphorylase B"/>
    <property type="match status" value="2"/>
</dbReference>
<dbReference type="PANTHER" id="PTHR46401">
    <property type="entry name" value="GLYCOSYLTRANSFERASE WBBK-RELATED"/>
    <property type="match status" value="1"/>
</dbReference>
<keyword evidence="2" id="KW-0808">Transferase</keyword>
<dbReference type="InterPro" id="IPR001296">
    <property type="entry name" value="Glyco_trans_1"/>
</dbReference>
<evidence type="ECO:0000313" key="3">
    <source>
        <dbReference type="Proteomes" id="UP000283523"/>
    </source>
</evidence>
<comment type="caution">
    <text evidence="2">The sequence shown here is derived from an EMBL/GenBank/DDBJ whole genome shotgun (WGS) entry which is preliminary data.</text>
</comment>
<dbReference type="PANTHER" id="PTHR46401:SF8">
    <property type="entry name" value="BLL6006 PROTEIN"/>
    <property type="match status" value="1"/>
</dbReference>
<dbReference type="SUPFAM" id="SSF53756">
    <property type="entry name" value="UDP-Glycosyltransferase/glycogen phosphorylase"/>
    <property type="match status" value="1"/>
</dbReference>
<protein>
    <submittedName>
        <fullName evidence="2">Glycosyltransferase</fullName>
    </submittedName>
</protein>